<dbReference type="GO" id="GO:0005829">
    <property type="term" value="C:cytosol"/>
    <property type="evidence" value="ECO:0007669"/>
    <property type="project" value="TreeGrafter"/>
</dbReference>
<keyword evidence="4" id="KW-1185">Reference proteome</keyword>
<dbReference type="Pfam" id="PF01722">
    <property type="entry name" value="BolA"/>
    <property type="match status" value="1"/>
</dbReference>
<organism evidence="3 4">
    <name type="scientific">Pseudohongiella nitratireducens</name>
    <dbReference type="NCBI Taxonomy" id="1768907"/>
    <lineage>
        <taxon>Bacteria</taxon>
        <taxon>Pseudomonadati</taxon>
        <taxon>Pseudomonadota</taxon>
        <taxon>Gammaproteobacteria</taxon>
        <taxon>Pseudomonadales</taxon>
        <taxon>Pseudohongiellaceae</taxon>
        <taxon>Pseudohongiella</taxon>
    </lineage>
</organism>
<name>A0A916VJ76_9GAMM</name>
<dbReference type="GO" id="GO:0006351">
    <property type="term" value="P:DNA-templated transcription"/>
    <property type="evidence" value="ECO:0007669"/>
    <property type="project" value="TreeGrafter"/>
</dbReference>
<dbReference type="SUPFAM" id="SSF82657">
    <property type="entry name" value="BolA-like"/>
    <property type="match status" value="1"/>
</dbReference>
<evidence type="ECO:0000256" key="1">
    <source>
        <dbReference type="ARBA" id="ARBA00005578"/>
    </source>
</evidence>
<evidence type="ECO:0000313" key="3">
    <source>
        <dbReference type="EMBL" id="GFZ76977.1"/>
    </source>
</evidence>
<dbReference type="RefSeq" id="WP_229694651.1">
    <property type="nucleotide sequence ID" value="NZ_BMIY01000008.1"/>
</dbReference>
<dbReference type="PANTHER" id="PTHR46229:SF2">
    <property type="entry name" value="BOLA-LIKE PROTEIN 1"/>
    <property type="match status" value="1"/>
</dbReference>
<dbReference type="Proteomes" id="UP000627715">
    <property type="component" value="Unassembled WGS sequence"/>
</dbReference>
<sequence length="99" mass="10908">MAQKINDKVTAAIEPEHIELINESHMHAGPATESHFKLTAVSNQFEGLNPVKRHQRIYGVLAEELKAGVHALALHLYTPDEWLIAMQEAPDSPTCRGGS</sequence>
<comment type="caution">
    <text evidence="3">The sequence shown here is derived from an EMBL/GenBank/DDBJ whole genome shotgun (WGS) entry which is preliminary data.</text>
</comment>
<reference evidence="3" key="1">
    <citation type="journal article" date="2014" name="Int. J. Syst. Evol. Microbiol.">
        <title>Complete genome sequence of Corynebacterium casei LMG S-19264T (=DSM 44701T), isolated from a smear-ripened cheese.</title>
        <authorList>
            <consortium name="US DOE Joint Genome Institute (JGI-PGF)"/>
            <person name="Walter F."/>
            <person name="Albersmeier A."/>
            <person name="Kalinowski J."/>
            <person name="Ruckert C."/>
        </authorList>
    </citation>
    <scope>NUCLEOTIDE SEQUENCE</scope>
    <source>
        <strain evidence="3">CGMCC 1.15425</strain>
    </source>
</reference>
<dbReference type="PANTHER" id="PTHR46229">
    <property type="entry name" value="BOLA TRANSCRIPTION REGULATOR"/>
    <property type="match status" value="1"/>
</dbReference>
<protein>
    <submittedName>
        <fullName evidence="3">BolA family transcriptional regulator</fullName>
    </submittedName>
</protein>
<dbReference type="AlphaFoldDB" id="A0A916VJ76"/>
<reference evidence="3" key="2">
    <citation type="submission" date="2020-09" db="EMBL/GenBank/DDBJ databases">
        <authorList>
            <person name="Sun Q."/>
            <person name="Zhou Y."/>
        </authorList>
    </citation>
    <scope>NUCLEOTIDE SEQUENCE</scope>
    <source>
        <strain evidence="3">CGMCC 1.15425</strain>
    </source>
</reference>
<dbReference type="PIRSF" id="PIRSF003113">
    <property type="entry name" value="BolA"/>
    <property type="match status" value="1"/>
</dbReference>
<evidence type="ECO:0000313" key="4">
    <source>
        <dbReference type="Proteomes" id="UP000627715"/>
    </source>
</evidence>
<dbReference type="InterPro" id="IPR036065">
    <property type="entry name" value="BolA-like_sf"/>
</dbReference>
<comment type="similarity">
    <text evidence="1 2">Belongs to the BolA/IbaG family.</text>
</comment>
<gene>
    <name evidence="3" type="primary">bolA</name>
    <name evidence="3" type="ORF">GCM10011403_20000</name>
</gene>
<accession>A0A916VJ76</accession>
<evidence type="ECO:0000256" key="2">
    <source>
        <dbReference type="RuleBase" id="RU003860"/>
    </source>
</evidence>
<dbReference type="InterPro" id="IPR050961">
    <property type="entry name" value="BolA/IbaG_stress_morph_reg"/>
</dbReference>
<proteinExistence type="inferred from homology"/>
<dbReference type="InterPro" id="IPR002634">
    <property type="entry name" value="BolA"/>
</dbReference>
<dbReference type="Gene3D" id="3.30.300.90">
    <property type="entry name" value="BolA-like"/>
    <property type="match status" value="1"/>
</dbReference>
<dbReference type="EMBL" id="BMIY01000008">
    <property type="protein sequence ID" value="GFZ76977.1"/>
    <property type="molecule type" value="Genomic_DNA"/>
</dbReference>